<accession>A0A9Q4GFU4</accession>
<comment type="pathway">
    <text evidence="5">Cofactor biosynthesis; tetrahydrofolate biosynthesis; 2-amino-4-hydroxy-6-hydroxymethyl-7,8-dihydropteridine diphosphate from 7,8-dihydroneopterin triphosphate: step 4/4.</text>
</comment>
<name>A0A9Q4GFU4_9EURY</name>
<evidence type="ECO:0000259" key="6">
    <source>
        <dbReference type="Pfam" id="PF01973"/>
    </source>
</evidence>
<feature type="domain" description="6-hydroxymethylpterin diphosphokinase MptE-like" evidence="6">
    <location>
        <begin position="42"/>
        <end position="181"/>
    </location>
</feature>
<proteinExistence type="inferred from homology"/>
<dbReference type="Proteomes" id="UP001149411">
    <property type="component" value="Unassembled WGS sequence"/>
</dbReference>
<dbReference type="RefSeq" id="WP_266085490.1">
    <property type="nucleotide sequence ID" value="NZ_RKLV01000001.1"/>
</dbReference>
<dbReference type="GO" id="GO:0046654">
    <property type="term" value="P:tetrahydrofolate biosynthetic process"/>
    <property type="evidence" value="ECO:0007669"/>
    <property type="project" value="UniProtKB-UniRule"/>
</dbReference>
<dbReference type="GO" id="GO:0003848">
    <property type="term" value="F:2-amino-4-hydroxy-6-hydroxymethyldihydropteridine diphosphokinase activity"/>
    <property type="evidence" value="ECO:0007669"/>
    <property type="project" value="UniProtKB-UniRule"/>
</dbReference>
<evidence type="ECO:0000256" key="3">
    <source>
        <dbReference type="ARBA" id="ARBA00022777"/>
    </source>
</evidence>
<dbReference type="HAMAP" id="MF_02131">
    <property type="entry name" value="HMPDK_arch"/>
    <property type="match status" value="1"/>
</dbReference>
<keyword evidence="3 5" id="KW-0418">Kinase</keyword>
<dbReference type="GO" id="GO:0016301">
    <property type="term" value="F:kinase activity"/>
    <property type="evidence" value="ECO:0007669"/>
    <property type="project" value="UniProtKB-KW"/>
</dbReference>
<dbReference type="InterPro" id="IPR027510">
    <property type="entry name" value="HMPDK_MptE"/>
</dbReference>
<dbReference type="PANTHER" id="PTHR39648">
    <property type="entry name" value="6-HYDROXYMETHYL-7,8-DIHYDROPTERIN PYROPHOSPHOKINASE"/>
    <property type="match status" value="1"/>
</dbReference>
<dbReference type="InterPro" id="IPR036759">
    <property type="entry name" value="TPK_catalytic_sf"/>
</dbReference>
<evidence type="ECO:0000256" key="1">
    <source>
        <dbReference type="ARBA" id="ARBA00022679"/>
    </source>
</evidence>
<dbReference type="GO" id="GO:0000287">
    <property type="term" value="F:magnesium ion binding"/>
    <property type="evidence" value="ECO:0007669"/>
    <property type="project" value="UniProtKB-UniRule"/>
</dbReference>
<evidence type="ECO:0000256" key="2">
    <source>
        <dbReference type="ARBA" id="ARBA00022741"/>
    </source>
</evidence>
<reference evidence="7" key="1">
    <citation type="submission" date="2022-09" db="EMBL/GenBank/DDBJ databases">
        <title>Haloadaptaus new haloarchaeum isolated from saline soil.</title>
        <authorList>
            <person name="Duran-Viseras A."/>
            <person name="Sanchez-Porro C."/>
            <person name="Ventosa A."/>
        </authorList>
    </citation>
    <scope>NUCLEOTIDE SEQUENCE</scope>
    <source>
        <strain evidence="7">F3-133</strain>
    </source>
</reference>
<dbReference type="GO" id="GO:0046656">
    <property type="term" value="P:folic acid biosynthetic process"/>
    <property type="evidence" value="ECO:0007669"/>
    <property type="project" value="UniProtKB-KW"/>
</dbReference>
<dbReference type="PANTHER" id="PTHR39648:SF1">
    <property type="entry name" value="6-HYDROXYMETHYL-7,8-DIHYDROPTERIN PYROPHOSPHOKINASE"/>
    <property type="match status" value="1"/>
</dbReference>
<dbReference type="Pfam" id="PF01973">
    <property type="entry name" value="MptE-like"/>
    <property type="match status" value="1"/>
</dbReference>
<keyword evidence="2 5" id="KW-0547">Nucleotide-binding</keyword>
<evidence type="ECO:0000313" key="8">
    <source>
        <dbReference type="Proteomes" id="UP001149411"/>
    </source>
</evidence>
<dbReference type="GO" id="GO:0005524">
    <property type="term" value="F:ATP binding"/>
    <property type="evidence" value="ECO:0007669"/>
    <property type="project" value="UniProtKB-UniRule"/>
</dbReference>
<keyword evidence="5" id="KW-0289">Folate biosynthesis</keyword>
<evidence type="ECO:0000256" key="5">
    <source>
        <dbReference type="HAMAP-Rule" id="MF_02131"/>
    </source>
</evidence>
<comment type="cofactor">
    <cofactor evidence="5">
        <name>Mg(2+)</name>
        <dbReference type="ChEBI" id="CHEBI:18420"/>
    </cofactor>
</comment>
<evidence type="ECO:0000313" key="7">
    <source>
        <dbReference type="EMBL" id="MCX2817942.1"/>
    </source>
</evidence>
<dbReference type="AlphaFoldDB" id="A0A9Q4GFU4"/>
<organism evidence="7 8">
    <name type="scientific">Halorutilus salinus</name>
    <dbReference type="NCBI Taxonomy" id="2487751"/>
    <lineage>
        <taxon>Archaea</taxon>
        <taxon>Methanobacteriati</taxon>
        <taxon>Methanobacteriota</taxon>
        <taxon>Stenosarchaea group</taxon>
        <taxon>Halobacteria</taxon>
        <taxon>Halorutilales</taxon>
        <taxon>Halorutilaceae</taxon>
        <taxon>Halorutilus</taxon>
    </lineage>
</organism>
<dbReference type="GO" id="GO:0009229">
    <property type="term" value="P:thiamine diphosphate biosynthetic process"/>
    <property type="evidence" value="ECO:0007669"/>
    <property type="project" value="InterPro"/>
</dbReference>
<keyword evidence="4 5" id="KW-0067">ATP-binding</keyword>
<comment type="function">
    <text evidence="5">Catalyzes the transfer of diphosphate from ATP to 6-hydroxymethyl-7,8-dihydropterin (6-HMD), leading to 6-hydroxymethyl-7,8-dihydropterin diphosphate (6-HMDP).</text>
</comment>
<comment type="caution">
    <text evidence="7">The sequence shown here is derived from an EMBL/GenBank/DDBJ whole genome shotgun (WGS) entry which is preliminary data.</text>
</comment>
<dbReference type="GO" id="GO:0004788">
    <property type="term" value="F:thiamine diphosphokinase activity"/>
    <property type="evidence" value="ECO:0007669"/>
    <property type="project" value="InterPro"/>
</dbReference>
<dbReference type="SUPFAM" id="SSF63999">
    <property type="entry name" value="Thiamin pyrophosphokinase, catalytic domain"/>
    <property type="match status" value="1"/>
</dbReference>
<dbReference type="EC" id="2.7.6.3" evidence="5"/>
<comment type="catalytic activity">
    <reaction evidence="5">
        <text>6-hydroxymethyl-7,8-dihydropterin + ATP = (7,8-dihydropterin-6-yl)methyl diphosphate + AMP + H(+)</text>
        <dbReference type="Rhea" id="RHEA:11412"/>
        <dbReference type="ChEBI" id="CHEBI:15378"/>
        <dbReference type="ChEBI" id="CHEBI:30616"/>
        <dbReference type="ChEBI" id="CHEBI:44841"/>
        <dbReference type="ChEBI" id="CHEBI:72950"/>
        <dbReference type="ChEBI" id="CHEBI:456215"/>
        <dbReference type="EC" id="2.7.6.3"/>
    </reaction>
</comment>
<keyword evidence="8" id="KW-1185">Reference proteome</keyword>
<evidence type="ECO:0000256" key="4">
    <source>
        <dbReference type="ARBA" id="ARBA00022840"/>
    </source>
</evidence>
<comment type="similarity">
    <text evidence="5">Belongs to the archaeal 6-HMPDK family.</text>
</comment>
<keyword evidence="5" id="KW-0460">Magnesium</keyword>
<dbReference type="EMBL" id="RKLV01000001">
    <property type="protein sequence ID" value="MCX2817942.1"/>
    <property type="molecule type" value="Genomic_DNA"/>
</dbReference>
<sequence>MRYGDWEPFYEAILEGFGYTREDDRRAARVLNSRLDAFDDHRLDALLDGETVVVVGNAPSLEPRHVTEGVVVAADAAALRLYEAGVDVDIIVTDLDGAPRHAVERSHDGTVVAVHAHGDNVDALRRYVPRFESRNVVGTTQTRPFGVLHNFGGFTDGDRSAFLADGFGASRIELHGFDFGDATGEKRKKLRWAWRLLRVLAYQRHEWLV</sequence>
<gene>
    <name evidence="5" type="primary">mptE</name>
    <name evidence="7" type="ORF">EGH25_01025</name>
</gene>
<keyword evidence="1 5" id="KW-0808">Transferase</keyword>
<protein>
    <recommendedName>
        <fullName evidence="5">6-hydroxymethyl-7,8-dihydropterin pyrophosphokinase</fullName>
        <shortName evidence="5">HPPK</shortName>
        <ecNumber evidence="5">2.7.6.3</ecNumber>
    </recommendedName>
    <alternativeName>
        <fullName evidence="5">2-amino-4-hydroxy-6-hydroxymethyldihydropteridine pyrophosphokinase</fullName>
    </alternativeName>
    <alternativeName>
        <fullName evidence="5">6-hydroxymethyl-7,8-dihydropterin diphosphokinase</fullName>
        <shortName evidence="5">6-HMPDK</shortName>
    </alternativeName>
    <alternativeName>
        <fullName evidence="5">7,8-dihydro-6-hydroxymethylpterin diphosphokinase</fullName>
    </alternativeName>
    <alternativeName>
        <fullName evidence="5">7,8-dihydro-6-hydroxymethylpterin pyrophosphokinase</fullName>
        <shortName evidence="5">PPPK</shortName>
    </alternativeName>
</protein>
<dbReference type="InterPro" id="IPR002826">
    <property type="entry name" value="MptE-like"/>
</dbReference>